<keyword evidence="6" id="KW-0347">Helicase</keyword>
<dbReference type="InterPro" id="IPR016194">
    <property type="entry name" value="SPOC-like_C_dom_sf"/>
</dbReference>
<feature type="non-terminal residue" evidence="16">
    <location>
        <position position="1"/>
    </location>
</feature>
<dbReference type="Proteomes" id="UP000824469">
    <property type="component" value="Unassembled WGS sequence"/>
</dbReference>
<dbReference type="GO" id="GO:0042162">
    <property type="term" value="F:telomeric DNA binding"/>
    <property type="evidence" value="ECO:0007669"/>
    <property type="project" value="InterPro"/>
</dbReference>
<evidence type="ECO:0000256" key="14">
    <source>
        <dbReference type="ARBA" id="ARBA00083456"/>
    </source>
</evidence>
<evidence type="ECO:0000256" key="10">
    <source>
        <dbReference type="ARBA" id="ARBA00023204"/>
    </source>
</evidence>
<dbReference type="Gene3D" id="4.10.970.10">
    <property type="entry name" value="Ku70, bridge and pillars"/>
    <property type="match status" value="1"/>
</dbReference>
<dbReference type="GO" id="GO:0006303">
    <property type="term" value="P:double-strand break repair via nonhomologous end joining"/>
    <property type="evidence" value="ECO:0007669"/>
    <property type="project" value="InterPro"/>
</dbReference>
<dbReference type="Pfam" id="PF02037">
    <property type="entry name" value="SAP"/>
    <property type="match status" value="1"/>
</dbReference>
<keyword evidence="3" id="KW-0547">Nucleotide-binding</keyword>
<evidence type="ECO:0000256" key="1">
    <source>
        <dbReference type="ARBA" id="ARBA00004123"/>
    </source>
</evidence>
<dbReference type="FunFam" id="1.10.720.30:FF:000021">
    <property type="entry name" value="ATP-dependent DNA helicase 2 subunit KU70"/>
    <property type="match status" value="1"/>
</dbReference>
<dbReference type="Pfam" id="PF03730">
    <property type="entry name" value="Ku_C"/>
    <property type="match status" value="1"/>
</dbReference>
<comment type="caution">
    <text evidence="16">The sequence shown here is derived from an EMBL/GenBank/DDBJ whole genome shotgun (WGS) entry which is preliminary data.</text>
</comment>
<dbReference type="SMART" id="SM00513">
    <property type="entry name" value="SAP"/>
    <property type="match status" value="1"/>
</dbReference>
<organism evidence="16 17">
    <name type="scientific">Taxus chinensis</name>
    <name type="common">Chinese yew</name>
    <name type="synonym">Taxus wallichiana var. chinensis</name>
    <dbReference type="NCBI Taxonomy" id="29808"/>
    <lineage>
        <taxon>Eukaryota</taxon>
        <taxon>Viridiplantae</taxon>
        <taxon>Streptophyta</taxon>
        <taxon>Embryophyta</taxon>
        <taxon>Tracheophyta</taxon>
        <taxon>Spermatophyta</taxon>
        <taxon>Pinopsida</taxon>
        <taxon>Pinidae</taxon>
        <taxon>Conifers II</taxon>
        <taxon>Cupressales</taxon>
        <taxon>Taxaceae</taxon>
        <taxon>Taxus</taxon>
    </lineage>
</organism>
<dbReference type="GO" id="GO:0003690">
    <property type="term" value="F:double-stranded DNA binding"/>
    <property type="evidence" value="ECO:0007669"/>
    <property type="project" value="TreeGrafter"/>
</dbReference>
<dbReference type="OMA" id="NRCLAND"/>
<gene>
    <name evidence="16" type="ORF">KI387_022608</name>
</gene>
<accession>A0AA38G0S0</accession>
<sequence>FEDLTNQLRKRIYKKRAVRKITLMVADGLSIGLHTYALVRPAETGTITWLDSITNMPLKSERSYICADTGALVTEPLLRFETYQNEKVKFSLDELSEIRKVTSVPLRLLGFKPLHCLKDYHNLRPATFLYPSDEEISGSICAFIALYRAMLRFQKYGVGFYGNSQSPQLVALVPQEEVTSSSGQIDPPGLHMIYLPYSDDIRRNEKLHMSTDGPISRASKEQIDKAAAMIKKLELKEFSVYQISNPALQRHYAILQVLALDENGELPEVKDETMPDEESMQRPGITKAVQEFKEVVYGTDYDFEEAKAEKAKAKVSEASLKRKAASEVATKEAGNYDWSELADTGKLKDLTVVELKYYLTAHNLPLTGKKEVLMNKILTHLRK</sequence>
<evidence type="ECO:0000256" key="5">
    <source>
        <dbReference type="ARBA" id="ARBA00022801"/>
    </source>
</evidence>
<dbReference type="InterPro" id="IPR036361">
    <property type="entry name" value="SAP_dom_sf"/>
</dbReference>
<keyword evidence="17" id="KW-1185">Reference proteome</keyword>
<keyword evidence="9" id="KW-0233">DNA recombination</keyword>
<protein>
    <recommendedName>
        <fullName evidence="12">ATP-dependent DNA helicase 2 subunit KU70</fullName>
    </recommendedName>
    <alternativeName>
        <fullName evidence="14">ATP-dependent DNA helicase 2 subunit 1</fullName>
    </alternativeName>
    <alternativeName>
        <fullName evidence="13">ATP-dependent DNA helicase II 70 kDa subunit</fullName>
    </alternativeName>
</protein>
<evidence type="ECO:0000256" key="8">
    <source>
        <dbReference type="ARBA" id="ARBA00023125"/>
    </source>
</evidence>
<keyword evidence="11" id="KW-0539">Nucleus</keyword>
<dbReference type="InterPro" id="IPR006164">
    <property type="entry name" value="DNA_bd_Ku70/Ku80"/>
</dbReference>
<dbReference type="EMBL" id="JAHRHJ020000005">
    <property type="protein sequence ID" value="KAH9313981.1"/>
    <property type="molecule type" value="Genomic_DNA"/>
</dbReference>
<dbReference type="GO" id="GO:0000723">
    <property type="term" value="P:telomere maintenance"/>
    <property type="evidence" value="ECO:0007669"/>
    <property type="project" value="InterPro"/>
</dbReference>
<dbReference type="GO" id="GO:0016787">
    <property type="term" value="F:hydrolase activity"/>
    <property type="evidence" value="ECO:0007669"/>
    <property type="project" value="UniProtKB-KW"/>
</dbReference>
<evidence type="ECO:0000313" key="17">
    <source>
        <dbReference type="Proteomes" id="UP000824469"/>
    </source>
</evidence>
<dbReference type="InterPro" id="IPR027388">
    <property type="entry name" value="Ku70_bridge/pillars_dom_sf"/>
</dbReference>
<dbReference type="PROSITE" id="PS50800">
    <property type="entry name" value="SAP"/>
    <property type="match status" value="1"/>
</dbReference>
<dbReference type="AlphaFoldDB" id="A0AA38G0S0"/>
<dbReference type="FunFam" id="1.10.1600.10:FF:000003">
    <property type="entry name" value="ATP-dependent DNA helicase 2 subunit KU70"/>
    <property type="match status" value="1"/>
</dbReference>
<dbReference type="SMART" id="SM00559">
    <property type="entry name" value="Ku78"/>
    <property type="match status" value="1"/>
</dbReference>
<dbReference type="PANTHER" id="PTHR12604">
    <property type="entry name" value="KU AUTOANTIGEN DNA HELICASE"/>
    <property type="match status" value="1"/>
</dbReference>
<evidence type="ECO:0000256" key="2">
    <source>
        <dbReference type="ARBA" id="ARBA00005240"/>
    </source>
</evidence>
<dbReference type="InterPro" id="IPR005160">
    <property type="entry name" value="Ku_C"/>
</dbReference>
<dbReference type="GO" id="GO:0006310">
    <property type="term" value="P:DNA recombination"/>
    <property type="evidence" value="ECO:0007669"/>
    <property type="project" value="UniProtKB-KW"/>
</dbReference>
<reference evidence="16 17" key="1">
    <citation type="journal article" date="2021" name="Nat. Plants">
        <title>The Taxus genome provides insights into paclitaxel biosynthesis.</title>
        <authorList>
            <person name="Xiong X."/>
            <person name="Gou J."/>
            <person name="Liao Q."/>
            <person name="Li Y."/>
            <person name="Zhou Q."/>
            <person name="Bi G."/>
            <person name="Li C."/>
            <person name="Du R."/>
            <person name="Wang X."/>
            <person name="Sun T."/>
            <person name="Guo L."/>
            <person name="Liang H."/>
            <person name="Lu P."/>
            <person name="Wu Y."/>
            <person name="Zhang Z."/>
            <person name="Ro D.K."/>
            <person name="Shang Y."/>
            <person name="Huang S."/>
            <person name="Yan J."/>
        </authorList>
    </citation>
    <scope>NUCLEOTIDE SEQUENCE [LARGE SCALE GENOMIC DNA]</scope>
    <source>
        <strain evidence="16">Ta-2019</strain>
    </source>
</reference>
<evidence type="ECO:0000256" key="9">
    <source>
        <dbReference type="ARBA" id="ARBA00023172"/>
    </source>
</evidence>
<keyword evidence="7" id="KW-0067">ATP-binding</keyword>
<keyword evidence="8" id="KW-0238">DNA-binding</keyword>
<evidence type="ECO:0000256" key="13">
    <source>
        <dbReference type="ARBA" id="ARBA00079373"/>
    </source>
</evidence>
<evidence type="ECO:0000256" key="7">
    <source>
        <dbReference type="ARBA" id="ARBA00022840"/>
    </source>
</evidence>
<name>A0AA38G0S0_TAXCH</name>
<dbReference type="InterPro" id="IPR047087">
    <property type="entry name" value="KU70_core_dom"/>
</dbReference>
<dbReference type="InterPro" id="IPR006165">
    <property type="entry name" value="Ku70"/>
</dbReference>
<evidence type="ECO:0000259" key="15">
    <source>
        <dbReference type="PROSITE" id="PS50800"/>
    </source>
</evidence>
<dbReference type="NCBIfam" id="TIGR00578">
    <property type="entry name" value="ku70"/>
    <property type="match status" value="1"/>
</dbReference>
<dbReference type="CDD" id="cd00788">
    <property type="entry name" value="KU70"/>
    <property type="match status" value="1"/>
</dbReference>
<dbReference type="Gene3D" id="1.10.1600.10">
    <property type="match status" value="1"/>
</dbReference>
<evidence type="ECO:0000256" key="3">
    <source>
        <dbReference type="ARBA" id="ARBA00022741"/>
    </source>
</evidence>
<evidence type="ECO:0000256" key="6">
    <source>
        <dbReference type="ARBA" id="ARBA00022806"/>
    </source>
</evidence>
<dbReference type="Pfam" id="PF02735">
    <property type="entry name" value="Ku"/>
    <property type="match status" value="1"/>
</dbReference>
<dbReference type="SUPFAM" id="SSF100939">
    <property type="entry name" value="SPOC domain-like"/>
    <property type="match status" value="1"/>
</dbReference>
<dbReference type="InterPro" id="IPR003034">
    <property type="entry name" value="SAP_dom"/>
</dbReference>
<feature type="domain" description="SAP" evidence="15">
    <location>
        <begin position="347"/>
        <end position="381"/>
    </location>
</feature>
<dbReference type="GO" id="GO:0003678">
    <property type="term" value="F:DNA helicase activity"/>
    <property type="evidence" value="ECO:0007669"/>
    <property type="project" value="InterPro"/>
</dbReference>
<evidence type="ECO:0000256" key="11">
    <source>
        <dbReference type="ARBA" id="ARBA00023242"/>
    </source>
</evidence>
<dbReference type="GO" id="GO:0043564">
    <property type="term" value="C:Ku70:Ku80 complex"/>
    <property type="evidence" value="ECO:0007669"/>
    <property type="project" value="InterPro"/>
</dbReference>
<evidence type="ECO:0000256" key="4">
    <source>
        <dbReference type="ARBA" id="ARBA00022763"/>
    </source>
</evidence>
<dbReference type="GO" id="GO:0005524">
    <property type="term" value="F:ATP binding"/>
    <property type="evidence" value="ECO:0007669"/>
    <property type="project" value="UniProtKB-KW"/>
</dbReference>
<dbReference type="PANTHER" id="PTHR12604:SF2">
    <property type="entry name" value="X-RAY REPAIR CROSS-COMPLEMENTING PROTEIN 6"/>
    <property type="match status" value="1"/>
</dbReference>
<dbReference type="SUPFAM" id="SSF68906">
    <property type="entry name" value="SAP domain"/>
    <property type="match status" value="1"/>
</dbReference>
<dbReference type="Gene3D" id="2.40.290.10">
    <property type="match status" value="1"/>
</dbReference>
<keyword evidence="4" id="KW-0227">DNA damage</keyword>
<keyword evidence="5" id="KW-0378">Hydrolase</keyword>
<keyword evidence="10" id="KW-0234">DNA repair</keyword>
<comment type="similarity">
    <text evidence="2">Belongs to the ku70 family.</text>
</comment>
<evidence type="ECO:0000313" key="16">
    <source>
        <dbReference type="EMBL" id="KAH9313981.1"/>
    </source>
</evidence>
<comment type="subcellular location">
    <subcellularLocation>
        <location evidence="1">Nucleus</location>
    </subcellularLocation>
</comment>
<evidence type="ECO:0000256" key="12">
    <source>
        <dbReference type="ARBA" id="ARBA00069032"/>
    </source>
</evidence>
<proteinExistence type="inferred from homology"/>
<dbReference type="FunFam" id="2.40.290.10:FF:000001">
    <property type="entry name" value="X-ray repair cross complementing 6"/>
    <property type="match status" value="1"/>
</dbReference>
<dbReference type="GO" id="GO:0003684">
    <property type="term" value="F:damaged DNA binding"/>
    <property type="evidence" value="ECO:0007669"/>
    <property type="project" value="InterPro"/>
</dbReference>
<dbReference type="Gene3D" id="1.10.720.30">
    <property type="entry name" value="SAP domain"/>
    <property type="match status" value="1"/>
</dbReference>